<dbReference type="Proteomes" id="UP000198345">
    <property type="component" value="Unassembled WGS sequence"/>
</dbReference>
<proteinExistence type="predicted"/>
<gene>
    <name evidence="1" type="ORF">B0A66_08175</name>
</gene>
<evidence type="ECO:0000313" key="1">
    <source>
        <dbReference type="EMBL" id="OXA92748.1"/>
    </source>
</evidence>
<keyword evidence="2" id="KW-1185">Reference proteome</keyword>
<evidence type="ECO:0000313" key="2">
    <source>
        <dbReference type="Proteomes" id="UP000198345"/>
    </source>
</evidence>
<protein>
    <submittedName>
        <fullName evidence="1">Uncharacterized protein</fullName>
    </submittedName>
</protein>
<dbReference type="AlphaFoldDB" id="A0A226HFX0"/>
<comment type="caution">
    <text evidence="1">The sequence shown here is derived from an EMBL/GenBank/DDBJ whole genome shotgun (WGS) entry which is preliminary data.</text>
</comment>
<reference evidence="1 2" key="1">
    <citation type="submission" date="2016-11" db="EMBL/GenBank/DDBJ databases">
        <title>Whole genomes of Flavobacteriaceae.</title>
        <authorList>
            <person name="Stine C."/>
            <person name="Li C."/>
            <person name="Tadesse D."/>
        </authorList>
    </citation>
    <scope>NUCLEOTIDE SEQUENCE [LARGE SCALE GENOMIC DNA]</scope>
    <source>
        <strain evidence="1 2">DSM 18292</strain>
    </source>
</reference>
<name>A0A226HFX0_9FLAO</name>
<accession>A0A226HFX0</accession>
<sequence length="96" mass="10663">MNRHSFKCLKLIEGINPNKKLIVMLKKFLSLEGMQRLSVSEQKNINGGAIPPDDGGANCNEFVIVTATEARCLAYDPFYRPVYIGSNKCSILMPPC</sequence>
<organism evidence="1 2">
    <name type="scientific">Flavobacterium hercynium</name>
    <dbReference type="NCBI Taxonomy" id="387094"/>
    <lineage>
        <taxon>Bacteria</taxon>
        <taxon>Pseudomonadati</taxon>
        <taxon>Bacteroidota</taxon>
        <taxon>Flavobacteriia</taxon>
        <taxon>Flavobacteriales</taxon>
        <taxon>Flavobacteriaceae</taxon>
        <taxon>Flavobacterium</taxon>
    </lineage>
</organism>
<dbReference type="EMBL" id="MUGW01000017">
    <property type="protein sequence ID" value="OXA92748.1"/>
    <property type="molecule type" value="Genomic_DNA"/>
</dbReference>